<keyword evidence="1" id="KW-1133">Transmembrane helix</keyword>
<keyword evidence="1" id="KW-0812">Transmembrane</keyword>
<dbReference type="EMBL" id="JAATJJ010000002">
    <property type="protein sequence ID" value="NJB72697.1"/>
    <property type="molecule type" value="Genomic_DNA"/>
</dbReference>
<feature type="transmembrane region" description="Helical" evidence="1">
    <location>
        <begin position="6"/>
        <end position="26"/>
    </location>
</feature>
<dbReference type="AlphaFoldDB" id="A0A846QZS2"/>
<proteinExistence type="predicted"/>
<accession>A0A846QZS2</accession>
<comment type="caution">
    <text evidence="2">The sequence shown here is derived from an EMBL/GenBank/DDBJ whole genome shotgun (WGS) entry which is preliminary data.</text>
</comment>
<protein>
    <submittedName>
        <fullName evidence="2">Uncharacterized protein</fullName>
    </submittedName>
</protein>
<dbReference type="Proteomes" id="UP000590442">
    <property type="component" value="Unassembled WGS sequence"/>
</dbReference>
<evidence type="ECO:0000313" key="3">
    <source>
        <dbReference type="Proteomes" id="UP000590442"/>
    </source>
</evidence>
<keyword evidence="1" id="KW-0472">Membrane</keyword>
<gene>
    <name evidence="2" type="ORF">GGR42_003188</name>
</gene>
<keyword evidence="3" id="KW-1185">Reference proteome</keyword>
<organism evidence="2 3">
    <name type="scientific">Saonia flava</name>
    <dbReference type="NCBI Taxonomy" id="523696"/>
    <lineage>
        <taxon>Bacteria</taxon>
        <taxon>Pseudomonadati</taxon>
        <taxon>Bacteroidota</taxon>
        <taxon>Flavobacteriia</taxon>
        <taxon>Flavobacteriales</taxon>
        <taxon>Flavobacteriaceae</taxon>
        <taxon>Saonia</taxon>
    </lineage>
</organism>
<reference evidence="2 3" key="1">
    <citation type="submission" date="2020-03" db="EMBL/GenBank/DDBJ databases">
        <title>Genomic Encyclopedia of Type Strains, Phase IV (KMG-IV): sequencing the most valuable type-strain genomes for metagenomic binning, comparative biology and taxonomic classification.</title>
        <authorList>
            <person name="Goeker M."/>
        </authorList>
    </citation>
    <scope>NUCLEOTIDE SEQUENCE [LARGE SCALE GENOMIC DNA]</scope>
    <source>
        <strain evidence="2 3">DSM 29762</strain>
    </source>
</reference>
<name>A0A846QZS2_9FLAO</name>
<evidence type="ECO:0000313" key="2">
    <source>
        <dbReference type="EMBL" id="NJB72697.1"/>
    </source>
</evidence>
<evidence type="ECO:0000256" key="1">
    <source>
        <dbReference type="SAM" id="Phobius"/>
    </source>
</evidence>
<sequence length="34" mass="3583">MGAGIFTALILLMTIGSLIVLLFPLFTKTNASKS</sequence>